<gene>
    <name evidence="7" type="ORF">QFZ56_007169</name>
</gene>
<dbReference type="Pfam" id="PF00877">
    <property type="entry name" value="NLPC_P60"/>
    <property type="match status" value="1"/>
</dbReference>
<dbReference type="InterPro" id="IPR038765">
    <property type="entry name" value="Papain-like_cys_pep_sf"/>
</dbReference>
<dbReference type="GO" id="GO:0016787">
    <property type="term" value="F:hydrolase activity"/>
    <property type="evidence" value="ECO:0007669"/>
    <property type="project" value="UniProtKB-KW"/>
</dbReference>
<evidence type="ECO:0000259" key="6">
    <source>
        <dbReference type="PROSITE" id="PS51935"/>
    </source>
</evidence>
<evidence type="ECO:0000256" key="3">
    <source>
        <dbReference type="ARBA" id="ARBA00022801"/>
    </source>
</evidence>
<keyword evidence="2" id="KW-0645">Protease</keyword>
<evidence type="ECO:0000313" key="8">
    <source>
        <dbReference type="Proteomes" id="UP001243364"/>
    </source>
</evidence>
<comment type="similarity">
    <text evidence="1">Belongs to the peptidase C40 family.</text>
</comment>
<dbReference type="EC" id="3.4.-.-" evidence="7"/>
<dbReference type="PANTHER" id="PTHR47359">
    <property type="entry name" value="PEPTIDOGLYCAN DL-ENDOPEPTIDASE CWLO"/>
    <property type="match status" value="1"/>
</dbReference>
<feature type="region of interest" description="Disordered" evidence="5">
    <location>
        <begin position="229"/>
        <end position="251"/>
    </location>
</feature>
<feature type="compositionally biased region" description="Basic and acidic residues" evidence="5">
    <location>
        <begin position="111"/>
        <end position="123"/>
    </location>
</feature>
<evidence type="ECO:0000256" key="5">
    <source>
        <dbReference type="SAM" id="MobiDB-lite"/>
    </source>
</evidence>
<feature type="region of interest" description="Disordered" evidence="5">
    <location>
        <begin position="82"/>
        <end position="149"/>
    </location>
</feature>
<name>A0ABU0QC12_STRAH</name>
<dbReference type="Proteomes" id="UP001243364">
    <property type="component" value="Unassembled WGS sequence"/>
</dbReference>
<feature type="compositionally biased region" description="Polar residues" evidence="5">
    <location>
        <begin position="35"/>
        <end position="48"/>
    </location>
</feature>
<proteinExistence type="inferred from homology"/>
<dbReference type="Gene3D" id="3.90.1720.10">
    <property type="entry name" value="endopeptidase domain like (from Nostoc punctiforme)"/>
    <property type="match status" value="1"/>
</dbReference>
<keyword evidence="8" id="KW-1185">Reference proteome</keyword>
<organism evidence="7 8">
    <name type="scientific">Streptomyces achromogenes</name>
    <dbReference type="NCBI Taxonomy" id="67255"/>
    <lineage>
        <taxon>Bacteria</taxon>
        <taxon>Bacillati</taxon>
        <taxon>Actinomycetota</taxon>
        <taxon>Actinomycetes</taxon>
        <taxon>Kitasatosporales</taxon>
        <taxon>Streptomycetaceae</taxon>
        <taxon>Streptomyces</taxon>
    </lineage>
</organism>
<sequence length="593" mass="59794">MATDRSPRSPGGGNEPSRAEIQQRVSSLYDRAETDTGTYNATRAMSNLSRRKVGSVANSGRGSADPSLEAVAKQWFDVARDKIGPTTPAVLPADRRPPRPARPGPSADSATIRELEAAARRISELTAPAAAAPPAAIEARRSEPRALEAAAPAALTAPLPALPAPAALPAAPASAAAPAAAPADRQASLRSTKEQIGRKLATAREVLARAVAQPTPSQQPALTAFIPAQSTSSPSMQSLPTATAPTGHPSAVGLPQQPAGPQPVQQPWDTAEQQAFRAEISAAWAGKSAVAPAMAPAVAPAVALSAGPESLLDTGGFSFAAPAPAFSASDIALVEPTSDHGVAELGAGAPSFGHPIPGLGAAAPESGYATSPTDAVAPGYLMDELGTFTPPAGYAYPELPVTASEFGYAAVGSAPAPAYPTSGLGLPAPTPDALTAHHGYQTSPGPTAPVAPLPEPVRPTAPADVTVSATGTAYLGKADKALAFARAQTGRPCVWGATGPESYDCSSLTQAAWKAAGVSLPRAAIDQAKAFTRISLADLRAGDLVFFFDDLSHVGLCTGNGMMIHAPGPGAAIREEAILPYGEGALRGAVRPA</sequence>
<dbReference type="InterPro" id="IPR051794">
    <property type="entry name" value="PG_Endopeptidase_C40"/>
</dbReference>
<feature type="region of interest" description="Disordered" evidence="5">
    <location>
        <begin position="1"/>
        <end position="67"/>
    </location>
</feature>
<feature type="compositionally biased region" description="Low complexity" evidence="5">
    <location>
        <begin position="127"/>
        <end position="137"/>
    </location>
</feature>
<dbReference type="PROSITE" id="PS51935">
    <property type="entry name" value="NLPC_P60"/>
    <property type="match status" value="1"/>
</dbReference>
<evidence type="ECO:0000256" key="1">
    <source>
        <dbReference type="ARBA" id="ARBA00007074"/>
    </source>
</evidence>
<evidence type="ECO:0000256" key="2">
    <source>
        <dbReference type="ARBA" id="ARBA00022670"/>
    </source>
</evidence>
<evidence type="ECO:0000313" key="7">
    <source>
        <dbReference type="EMBL" id="MDQ0688206.1"/>
    </source>
</evidence>
<evidence type="ECO:0000256" key="4">
    <source>
        <dbReference type="ARBA" id="ARBA00022807"/>
    </source>
</evidence>
<dbReference type="RefSeq" id="WP_307048653.1">
    <property type="nucleotide sequence ID" value="NZ_JAUSYA010000001.1"/>
</dbReference>
<dbReference type="SUPFAM" id="SSF54001">
    <property type="entry name" value="Cysteine proteinases"/>
    <property type="match status" value="1"/>
</dbReference>
<feature type="compositionally biased region" description="Polar residues" evidence="5">
    <location>
        <begin position="229"/>
        <end position="244"/>
    </location>
</feature>
<protein>
    <submittedName>
        <fullName evidence="7">Cell wall-associated NlpC family hydrolase</fullName>
        <ecNumber evidence="7">3.4.-.-</ecNumber>
    </submittedName>
</protein>
<dbReference type="EMBL" id="JAUSYA010000001">
    <property type="protein sequence ID" value="MDQ0688206.1"/>
    <property type="molecule type" value="Genomic_DNA"/>
</dbReference>
<feature type="domain" description="NlpC/P60" evidence="6">
    <location>
        <begin position="475"/>
        <end position="593"/>
    </location>
</feature>
<dbReference type="PANTHER" id="PTHR47359:SF3">
    <property type="entry name" value="NLP_P60 DOMAIN-CONTAINING PROTEIN-RELATED"/>
    <property type="match status" value="1"/>
</dbReference>
<dbReference type="InterPro" id="IPR000064">
    <property type="entry name" value="NLP_P60_dom"/>
</dbReference>
<accession>A0ABU0QC12</accession>
<keyword evidence="3 7" id="KW-0378">Hydrolase</keyword>
<comment type="caution">
    <text evidence="7">The sequence shown here is derived from an EMBL/GenBank/DDBJ whole genome shotgun (WGS) entry which is preliminary data.</text>
</comment>
<reference evidence="7 8" key="1">
    <citation type="submission" date="2023-07" db="EMBL/GenBank/DDBJ databases">
        <title>Comparative genomics of wheat-associated soil bacteria to identify genetic determinants of phenazine resistance.</title>
        <authorList>
            <person name="Mouncey N."/>
        </authorList>
    </citation>
    <scope>NUCLEOTIDE SEQUENCE [LARGE SCALE GENOMIC DNA]</scope>
    <source>
        <strain evidence="7 8">W4I19-2</strain>
    </source>
</reference>
<keyword evidence="4" id="KW-0788">Thiol protease</keyword>